<dbReference type="AlphaFoldDB" id="W0SGK2"/>
<dbReference type="Gene3D" id="1.10.155.10">
    <property type="entry name" value="Chemotaxis receptor methyltransferase CheR, N-terminal domain"/>
    <property type="match status" value="1"/>
</dbReference>
<dbReference type="InterPro" id="IPR000780">
    <property type="entry name" value="CheR_MeTrfase"/>
</dbReference>
<comment type="catalytic activity">
    <reaction evidence="1">
        <text>L-glutamyl-[protein] + S-adenosyl-L-methionine = [protein]-L-glutamate 5-O-methyl ester + S-adenosyl-L-homocysteine</text>
        <dbReference type="Rhea" id="RHEA:24452"/>
        <dbReference type="Rhea" id="RHEA-COMP:10208"/>
        <dbReference type="Rhea" id="RHEA-COMP:10311"/>
        <dbReference type="ChEBI" id="CHEBI:29973"/>
        <dbReference type="ChEBI" id="CHEBI:57856"/>
        <dbReference type="ChEBI" id="CHEBI:59789"/>
        <dbReference type="ChEBI" id="CHEBI:82795"/>
        <dbReference type="EC" id="2.1.1.80"/>
    </reaction>
</comment>
<evidence type="ECO:0000313" key="10">
    <source>
        <dbReference type="Proteomes" id="UP000031637"/>
    </source>
</evidence>
<dbReference type="STRING" id="1223802.SUTH_02094"/>
<feature type="domain" description="CheR-type methyltransferase" evidence="8">
    <location>
        <begin position="229"/>
        <end position="488"/>
    </location>
</feature>
<dbReference type="PROSITE" id="PS50123">
    <property type="entry name" value="CHER"/>
    <property type="match status" value="1"/>
</dbReference>
<evidence type="ECO:0000259" key="7">
    <source>
        <dbReference type="PROSITE" id="PS50122"/>
    </source>
</evidence>
<protein>
    <recommendedName>
        <fullName evidence="2">protein-glutamate O-methyltransferase</fullName>
        <ecNumber evidence="2">2.1.1.80</ecNumber>
    </recommendedName>
</protein>
<evidence type="ECO:0000256" key="2">
    <source>
        <dbReference type="ARBA" id="ARBA00012534"/>
    </source>
</evidence>
<dbReference type="InterPro" id="IPR035909">
    <property type="entry name" value="CheB_C"/>
</dbReference>
<dbReference type="PROSITE" id="PS50122">
    <property type="entry name" value="CHEB"/>
    <property type="match status" value="1"/>
</dbReference>
<accession>W0SGK2</accession>
<dbReference type="Pfam" id="PF01339">
    <property type="entry name" value="CheB_methylest"/>
    <property type="match status" value="1"/>
</dbReference>
<dbReference type="PANTHER" id="PTHR24422:SF10">
    <property type="entry name" value="CHEMOTAXIS PROTEIN METHYLTRANSFERASE 2"/>
    <property type="match status" value="1"/>
</dbReference>
<dbReference type="Proteomes" id="UP000031637">
    <property type="component" value="Chromosome"/>
</dbReference>
<keyword evidence="6" id="KW-0145">Chemotaxis</keyword>
<keyword evidence="5" id="KW-0949">S-adenosyl-L-methionine</keyword>
<dbReference type="PRINTS" id="PR00996">
    <property type="entry name" value="CHERMTFRASE"/>
</dbReference>
<keyword evidence="10" id="KW-1185">Reference proteome</keyword>
<reference evidence="9 10" key="1">
    <citation type="journal article" date="2014" name="Syst. Appl. Microbiol.">
        <title>Complete genomes of freshwater sulfur oxidizers Sulfuricella denitrificans skB26 and Sulfuritalea hydrogenivorans sk43H: genetic insights into the sulfur oxidation pathway of betaproteobacteria.</title>
        <authorList>
            <person name="Watanabe T."/>
            <person name="Kojima H."/>
            <person name="Fukui M."/>
        </authorList>
    </citation>
    <scope>NUCLEOTIDE SEQUENCE [LARGE SCALE GENOMIC DNA]</scope>
    <source>
        <strain evidence="9">DSM22779</strain>
    </source>
</reference>
<dbReference type="InterPro" id="IPR022642">
    <property type="entry name" value="CheR_C"/>
</dbReference>
<dbReference type="PANTHER" id="PTHR24422">
    <property type="entry name" value="CHEMOTAXIS PROTEIN METHYLTRANSFERASE"/>
    <property type="match status" value="1"/>
</dbReference>
<dbReference type="Pfam" id="PF03705">
    <property type="entry name" value="CheR_N"/>
    <property type="match status" value="1"/>
</dbReference>
<dbReference type="InterPro" id="IPR000673">
    <property type="entry name" value="Sig_transdc_resp-reg_Me-estase"/>
</dbReference>
<evidence type="ECO:0000256" key="5">
    <source>
        <dbReference type="ARBA" id="ARBA00022691"/>
    </source>
</evidence>
<feature type="active site" evidence="6">
    <location>
        <position position="14"/>
    </location>
</feature>
<evidence type="ECO:0000256" key="1">
    <source>
        <dbReference type="ARBA" id="ARBA00001541"/>
    </source>
</evidence>
<dbReference type="SMART" id="SM00138">
    <property type="entry name" value="MeTrc"/>
    <property type="match status" value="1"/>
</dbReference>
<keyword evidence="4" id="KW-0808">Transferase</keyword>
<dbReference type="SUPFAM" id="SSF52738">
    <property type="entry name" value="Methylesterase CheB, C-terminal domain"/>
    <property type="match status" value="1"/>
</dbReference>
<dbReference type="InterPro" id="IPR029063">
    <property type="entry name" value="SAM-dependent_MTases_sf"/>
</dbReference>
<gene>
    <name evidence="9" type="ORF">SUTH_02094</name>
</gene>
<dbReference type="SUPFAM" id="SSF47757">
    <property type="entry name" value="Chemotaxis receptor methyltransferase CheR, N-terminal domain"/>
    <property type="match status" value="1"/>
</dbReference>
<dbReference type="GO" id="GO:0005737">
    <property type="term" value="C:cytoplasm"/>
    <property type="evidence" value="ECO:0007669"/>
    <property type="project" value="InterPro"/>
</dbReference>
<feature type="active site" evidence="6">
    <location>
        <position position="41"/>
    </location>
</feature>
<dbReference type="GO" id="GO:0008983">
    <property type="term" value="F:protein-glutamate O-methyltransferase activity"/>
    <property type="evidence" value="ECO:0007669"/>
    <property type="project" value="UniProtKB-EC"/>
</dbReference>
<dbReference type="SUPFAM" id="SSF53335">
    <property type="entry name" value="S-adenosyl-L-methionine-dependent methyltransferases"/>
    <property type="match status" value="1"/>
</dbReference>
<proteinExistence type="predicted"/>
<keyword evidence="6" id="KW-0378">Hydrolase</keyword>
<evidence type="ECO:0000259" key="8">
    <source>
        <dbReference type="PROSITE" id="PS50123"/>
    </source>
</evidence>
<dbReference type="Pfam" id="PF01739">
    <property type="entry name" value="CheR"/>
    <property type="match status" value="1"/>
</dbReference>
<evidence type="ECO:0000256" key="3">
    <source>
        <dbReference type="ARBA" id="ARBA00022603"/>
    </source>
</evidence>
<dbReference type="CDD" id="cd16434">
    <property type="entry name" value="CheB-CheR_fusion"/>
    <property type="match status" value="1"/>
</dbReference>
<organism evidence="9 10">
    <name type="scientific">Sulfuritalea hydrogenivorans sk43H</name>
    <dbReference type="NCBI Taxonomy" id="1223802"/>
    <lineage>
        <taxon>Bacteria</taxon>
        <taxon>Pseudomonadati</taxon>
        <taxon>Pseudomonadota</taxon>
        <taxon>Betaproteobacteria</taxon>
        <taxon>Nitrosomonadales</taxon>
        <taxon>Sterolibacteriaceae</taxon>
        <taxon>Sulfuritalea</taxon>
    </lineage>
</organism>
<dbReference type="GO" id="GO:0000156">
    <property type="term" value="F:phosphorelay response regulator activity"/>
    <property type="evidence" value="ECO:0007669"/>
    <property type="project" value="InterPro"/>
</dbReference>
<feature type="active site" evidence="6">
    <location>
        <position position="134"/>
    </location>
</feature>
<dbReference type="HOGENOM" id="CLU_558877_0_0_4"/>
<feature type="domain" description="CheB-type methylesterase" evidence="7">
    <location>
        <begin position="2"/>
        <end position="185"/>
    </location>
</feature>
<dbReference type="Gene3D" id="3.40.50.150">
    <property type="entry name" value="Vaccinia Virus protein VP39"/>
    <property type="match status" value="1"/>
</dbReference>
<name>W0SGK2_9PROT</name>
<dbReference type="KEGG" id="shd:SUTH_02094"/>
<evidence type="ECO:0000313" key="9">
    <source>
        <dbReference type="EMBL" id="BAO29885.1"/>
    </source>
</evidence>
<dbReference type="GO" id="GO:0032259">
    <property type="term" value="P:methylation"/>
    <property type="evidence" value="ECO:0007669"/>
    <property type="project" value="UniProtKB-KW"/>
</dbReference>
<dbReference type="GO" id="GO:0006935">
    <property type="term" value="P:chemotaxis"/>
    <property type="evidence" value="ECO:0007669"/>
    <property type="project" value="UniProtKB-UniRule"/>
</dbReference>
<dbReference type="RefSeq" id="WP_197539573.1">
    <property type="nucleotide sequence ID" value="NZ_AP012547.1"/>
</dbReference>
<dbReference type="EC" id="2.1.1.80" evidence="2"/>
<evidence type="ECO:0000256" key="4">
    <source>
        <dbReference type="ARBA" id="ARBA00022679"/>
    </source>
</evidence>
<sequence length="488" mass="53142">MQANNLHIAGVGASAGGLEAMLPMFAGMRPTGRIAYVVAQHMAKNGHDELVVRLIGRESALPVVLARDGDQLVADTVYVIPSGRDGHVTGVTMRLDAPDAGHLSTPSVNALFTSIAMTRRDKAIGIVLSGTGSDGVAGCRAIKSQGGLTLAQEPLDAKFDGMPRAAIDASTVDHVLPAKEIGAMLAGLFPGKPAPGWCPPNTGPAMLARALAERSPDYADPALVDPGYQELQRLLPQIHKATGIDFSSYKEDTLLRRLEKRKSTLGITSAEAYQDLIRLRPEELKALQHIFLVSVSSFFRDRESFQVLRTALASLVSGKPRGDPVRVWVPGCASGEEPVTLAILLRELSAHHPVEIVASDLNPEALALAREGVYRQTAFKEMDSALRDRYFKPKGQHYLVNEDIKAGIRYEQHDVLGGDPPANLDLVSCRNLLIYMKSHLQDKLIKQFHTALRSQGLLFIGQSESLSFVGNSLFVPIDHYHRLFRRRH</sequence>
<evidence type="ECO:0000256" key="6">
    <source>
        <dbReference type="PROSITE-ProRule" id="PRU00050"/>
    </source>
</evidence>
<dbReference type="Gene3D" id="3.40.50.180">
    <property type="entry name" value="Methylesterase CheB, C-terminal domain"/>
    <property type="match status" value="1"/>
</dbReference>
<dbReference type="InterPro" id="IPR022641">
    <property type="entry name" value="CheR_N"/>
</dbReference>
<keyword evidence="3 9" id="KW-0489">Methyltransferase</keyword>
<dbReference type="InterPro" id="IPR050903">
    <property type="entry name" value="Bact_Chemotaxis_MeTrfase"/>
</dbReference>
<dbReference type="GO" id="GO:0008984">
    <property type="term" value="F:protein-glutamate methylesterase activity"/>
    <property type="evidence" value="ECO:0007669"/>
    <property type="project" value="InterPro"/>
</dbReference>
<dbReference type="InterPro" id="IPR036804">
    <property type="entry name" value="CheR_N_sf"/>
</dbReference>
<dbReference type="EMBL" id="AP012547">
    <property type="protein sequence ID" value="BAO29885.1"/>
    <property type="molecule type" value="Genomic_DNA"/>
</dbReference>